<evidence type="ECO:0000256" key="2">
    <source>
        <dbReference type="PROSITE-ProRule" id="PRU00335"/>
    </source>
</evidence>
<dbReference type="Proteomes" id="UP000192411">
    <property type="component" value="Unassembled WGS sequence"/>
</dbReference>
<keyword evidence="5" id="KW-1185">Reference proteome</keyword>
<dbReference type="STRING" id="75922.BST47_13915"/>
<dbReference type="AlphaFoldDB" id="A0A1X0JQK5"/>
<gene>
    <name evidence="4" type="ORF">BST47_13915</name>
</gene>
<reference evidence="4 5" key="1">
    <citation type="submission" date="2017-02" db="EMBL/GenBank/DDBJ databases">
        <title>The new phylogeny of genus Mycobacterium.</title>
        <authorList>
            <person name="Tortoli E."/>
            <person name="Trovato A."/>
            <person name="Cirillo D.M."/>
        </authorList>
    </citation>
    <scope>NUCLEOTIDE SEQUENCE [LARGE SCALE GENOMIC DNA]</scope>
    <source>
        <strain evidence="4 5">DSM 44338</strain>
    </source>
</reference>
<sequence length="190" mass="20944">MTRSDWLVGGDRGTLAAERIYDAATELIAHHGMEALDIDALAARVHCSRATIYRHAGGKAEIREAVLIRVAHRIITTVRESVDHLTGSDRIVTAISVALKEIRSDPLGRLMMSSVKAQEIRLFTDSPVVARFARDINGLTEDDPQAAQWIVRIVLALMYWPVDDAVVERQMVQRFVSPAFDSAAVTSGQP</sequence>
<evidence type="ECO:0000313" key="4">
    <source>
        <dbReference type="EMBL" id="ORB65198.1"/>
    </source>
</evidence>
<feature type="domain" description="HTH tetR-type" evidence="3">
    <location>
        <begin position="14"/>
        <end position="74"/>
    </location>
</feature>
<dbReference type="InterPro" id="IPR009057">
    <property type="entry name" value="Homeodomain-like_sf"/>
</dbReference>
<evidence type="ECO:0000313" key="5">
    <source>
        <dbReference type="Proteomes" id="UP000192411"/>
    </source>
</evidence>
<dbReference type="Pfam" id="PF00440">
    <property type="entry name" value="TetR_N"/>
    <property type="match status" value="1"/>
</dbReference>
<dbReference type="EMBL" id="MVIM01000006">
    <property type="protein sequence ID" value="ORB65198.1"/>
    <property type="molecule type" value="Genomic_DNA"/>
</dbReference>
<dbReference type="Gene3D" id="1.10.357.10">
    <property type="entry name" value="Tetracycline Repressor, domain 2"/>
    <property type="match status" value="1"/>
</dbReference>
<dbReference type="PROSITE" id="PS50977">
    <property type="entry name" value="HTH_TETR_2"/>
    <property type="match status" value="1"/>
</dbReference>
<dbReference type="PANTHER" id="PTHR30055">
    <property type="entry name" value="HTH-TYPE TRANSCRIPTIONAL REGULATOR RUTR"/>
    <property type="match status" value="1"/>
</dbReference>
<evidence type="ECO:0000256" key="1">
    <source>
        <dbReference type="ARBA" id="ARBA00023125"/>
    </source>
</evidence>
<keyword evidence="1 2" id="KW-0238">DNA-binding</keyword>
<dbReference type="RefSeq" id="WP_083126100.1">
    <property type="nucleotide sequence ID" value="NZ_MVIM01000006.1"/>
</dbReference>
<dbReference type="SUPFAM" id="SSF46689">
    <property type="entry name" value="Homeodomain-like"/>
    <property type="match status" value="1"/>
</dbReference>
<accession>A0A1X0JQK5</accession>
<protein>
    <submittedName>
        <fullName evidence="4">TetR family transcriptional regulator</fullName>
    </submittedName>
</protein>
<evidence type="ECO:0000259" key="3">
    <source>
        <dbReference type="PROSITE" id="PS50977"/>
    </source>
</evidence>
<dbReference type="InterPro" id="IPR001647">
    <property type="entry name" value="HTH_TetR"/>
</dbReference>
<organism evidence="4 5">
    <name type="scientific">Mycolicibacterium tusciae</name>
    <dbReference type="NCBI Taxonomy" id="75922"/>
    <lineage>
        <taxon>Bacteria</taxon>
        <taxon>Bacillati</taxon>
        <taxon>Actinomycetota</taxon>
        <taxon>Actinomycetes</taxon>
        <taxon>Mycobacteriales</taxon>
        <taxon>Mycobacteriaceae</taxon>
        <taxon>Mycolicibacterium</taxon>
    </lineage>
</organism>
<dbReference type="InterPro" id="IPR050109">
    <property type="entry name" value="HTH-type_TetR-like_transc_reg"/>
</dbReference>
<dbReference type="GO" id="GO:0003700">
    <property type="term" value="F:DNA-binding transcription factor activity"/>
    <property type="evidence" value="ECO:0007669"/>
    <property type="project" value="TreeGrafter"/>
</dbReference>
<proteinExistence type="predicted"/>
<name>A0A1X0JQK5_9MYCO</name>
<feature type="DNA-binding region" description="H-T-H motif" evidence="2">
    <location>
        <begin position="37"/>
        <end position="56"/>
    </location>
</feature>
<dbReference type="GO" id="GO:0000976">
    <property type="term" value="F:transcription cis-regulatory region binding"/>
    <property type="evidence" value="ECO:0007669"/>
    <property type="project" value="TreeGrafter"/>
</dbReference>
<comment type="caution">
    <text evidence="4">The sequence shown here is derived from an EMBL/GenBank/DDBJ whole genome shotgun (WGS) entry which is preliminary data.</text>
</comment>
<dbReference type="OrthoDB" id="4569533at2"/>
<dbReference type="PANTHER" id="PTHR30055:SF200">
    <property type="entry name" value="HTH-TYPE TRANSCRIPTIONAL REPRESSOR BDCR"/>
    <property type="match status" value="1"/>
</dbReference>